<accession>A0A5B7FHN3</accession>
<organism evidence="1 2">
    <name type="scientific">Portunus trituberculatus</name>
    <name type="common">Swimming crab</name>
    <name type="synonym">Neptunus trituberculatus</name>
    <dbReference type="NCBI Taxonomy" id="210409"/>
    <lineage>
        <taxon>Eukaryota</taxon>
        <taxon>Metazoa</taxon>
        <taxon>Ecdysozoa</taxon>
        <taxon>Arthropoda</taxon>
        <taxon>Crustacea</taxon>
        <taxon>Multicrustacea</taxon>
        <taxon>Malacostraca</taxon>
        <taxon>Eumalacostraca</taxon>
        <taxon>Eucarida</taxon>
        <taxon>Decapoda</taxon>
        <taxon>Pleocyemata</taxon>
        <taxon>Brachyura</taxon>
        <taxon>Eubrachyura</taxon>
        <taxon>Portunoidea</taxon>
        <taxon>Portunidae</taxon>
        <taxon>Portuninae</taxon>
        <taxon>Portunus</taxon>
    </lineage>
</organism>
<protein>
    <submittedName>
        <fullName evidence="1">Uncharacterized protein</fullName>
    </submittedName>
</protein>
<sequence>MKDPPFPAALHLVAAAAVTRFAVQHTPHLPHSTVRALIIQGEGVRHVCTSVVSMKLMWEIKRVKTVAIDLPTSTDST</sequence>
<dbReference type="AlphaFoldDB" id="A0A5B7FHN3"/>
<name>A0A5B7FHN3_PORTR</name>
<evidence type="ECO:0000313" key="2">
    <source>
        <dbReference type="Proteomes" id="UP000324222"/>
    </source>
</evidence>
<comment type="caution">
    <text evidence="1">The sequence shown here is derived from an EMBL/GenBank/DDBJ whole genome shotgun (WGS) entry which is preliminary data.</text>
</comment>
<keyword evidence="2" id="KW-1185">Reference proteome</keyword>
<dbReference type="Proteomes" id="UP000324222">
    <property type="component" value="Unassembled WGS sequence"/>
</dbReference>
<evidence type="ECO:0000313" key="1">
    <source>
        <dbReference type="EMBL" id="MPC45972.1"/>
    </source>
</evidence>
<proteinExistence type="predicted"/>
<gene>
    <name evidence="1" type="ORF">E2C01_039678</name>
</gene>
<reference evidence="1 2" key="1">
    <citation type="submission" date="2019-05" db="EMBL/GenBank/DDBJ databases">
        <title>Another draft genome of Portunus trituberculatus and its Hox gene families provides insights of decapod evolution.</title>
        <authorList>
            <person name="Jeong J.-H."/>
            <person name="Song I."/>
            <person name="Kim S."/>
            <person name="Choi T."/>
            <person name="Kim D."/>
            <person name="Ryu S."/>
            <person name="Kim W."/>
        </authorList>
    </citation>
    <scope>NUCLEOTIDE SEQUENCE [LARGE SCALE GENOMIC DNA]</scope>
    <source>
        <tissue evidence="1">Muscle</tissue>
    </source>
</reference>
<dbReference type="EMBL" id="VSRR010006975">
    <property type="protein sequence ID" value="MPC45972.1"/>
    <property type="molecule type" value="Genomic_DNA"/>
</dbReference>